<gene>
    <name evidence="2" type="ORF">GALMADRAFT_1328772</name>
</gene>
<dbReference type="HOGENOM" id="CLU_784275_0_0_1"/>
<dbReference type="Gene3D" id="2.40.370.10">
    <property type="entry name" value="AttH-like domain"/>
    <property type="match status" value="2"/>
</dbReference>
<evidence type="ECO:0000313" key="2">
    <source>
        <dbReference type="EMBL" id="KDR76813.1"/>
    </source>
</evidence>
<dbReference type="AlphaFoldDB" id="A0A067TCU2"/>
<keyword evidence="3" id="KW-1185">Reference proteome</keyword>
<reference evidence="3" key="1">
    <citation type="journal article" date="2014" name="Proc. Natl. Acad. Sci. U.S.A.">
        <title>Extensive sampling of basidiomycete genomes demonstrates inadequacy of the white-rot/brown-rot paradigm for wood decay fungi.</title>
        <authorList>
            <person name="Riley R."/>
            <person name="Salamov A.A."/>
            <person name="Brown D.W."/>
            <person name="Nagy L.G."/>
            <person name="Floudas D."/>
            <person name="Held B.W."/>
            <person name="Levasseur A."/>
            <person name="Lombard V."/>
            <person name="Morin E."/>
            <person name="Otillar R."/>
            <person name="Lindquist E.A."/>
            <person name="Sun H."/>
            <person name="LaButti K.M."/>
            <person name="Schmutz J."/>
            <person name="Jabbour D."/>
            <person name="Luo H."/>
            <person name="Baker S.E."/>
            <person name="Pisabarro A.G."/>
            <person name="Walton J.D."/>
            <person name="Blanchette R.A."/>
            <person name="Henrissat B."/>
            <person name="Martin F."/>
            <person name="Cullen D."/>
            <person name="Hibbett D.S."/>
            <person name="Grigoriev I.V."/>
        </authorList>
    </citation>
    <scope>NUCLEOTIDE SEQUENCE [LARGE SCALE GENOMIC DNA]</scope>
    <source>
        <strain evidence="3">CBS 339.88</strain>
    </source>
</reference>
<dbReference type="EMBL" id="KL142378">
    <property type="protein sequence ID" value="KDR76813.1"/>
    <property type="molecule type" value="Genomic_DNA"/>
</dbReference>
<dbReference type="Pfam" id="PF07143">
    <property type="entry name" value="CrtC"/>
    <property type="match status" value="1"/>
</dbReference>
<name>A0A067TCU2_GALM3</name>
<dbReference type="InterPro" id="IPR010791">
    <property type="entry name" value="AttH_dom"/>
</dbReference>
<accession>A0A067TCU2</accession>
<feature type="non-terminal residue" evidence="2">
    <location>
        <position position="368"/>
    </location>
</feature>
<protein>
    <recommendedName>
        <fullName evidence="1">AttH domain-containing protein</fullName>
    </recommendedName>
</protein>
<dbReference type="STRING" id="685588.A0A067TCU2"/>
<evidence type="ECO:0000259" key="1">
    <source>
        <dbReference type="Pfam" id="PF07143"/>
    </source>
</evidence>
<organism evidence="2 3">
    <name type="scientific">Galerina marginata (strain CBS 339.88)</name>
    <dbReference type="NCBI Taxonomy" id="685588"/>
    <lineage>
        <taxon>Eukaryota</taxon>
        <taxon>Fungi</taxon>
        <taxon>Dikarya</taxon>
        <taxon>Basidiomycota</taxon>
        <taxon>Agaricomycotina</taxon>
        <taxon>Agaricomycetes</taxon>
        <taxon>Agaricomycetidae</taxon>
        <taxon>Agaricales</taxon>
        <taxon>Agaricineae</taxon>
        <taxon>Strophariaceae</taxon>
        <taxon>Galerina</taxon>
    </lineage>
</organism>
<feature type="domain" description="AttH" evidence="1">
    <location>
        <begin position="56"/>
        <end position="140"/>
    </location>
</feature>
<dbReference type="SUPFAM" id="SSF159245">
    <property type="entry name" value="AttH-like"/>
    <property type="match status" value="1"/>
</dbReference>
<dbReference type="InterPro" id="IPR023374">
    <property type="entry name" value="AttH-like_dom_sf"/>
</dbReference>
<dbReference type="Pfam" id="PF17186">
    <property type="entry name" value="Lipocalin_9"/>
    <property type="match status" value="1"/>
</dbReference>
<dbReference type="OrthoDB" id="6921389at2759"/>
<dbReference type="PANTHER" id="PTHR38591">
    <property type="entry name" value="HYDROLASE"/>
    <property type="match status" value="1"/>
</dbReference>
<proteinExistence type="predicted"/>
<sequence length="368" mass="40975">MDPLIQRSLLETLRQGKIPLPDILIQGDVSISTEGSLDIKIGGLASVVCRTNSAGEDVYSVVAQAEDGSYGFELDVTPLKAPISHWGAGGVVQGDLVSPEDVRYYCFVPHCKVSGSIRVSNSQVEVDTNNSLGWYDREFGGGVQKWYTQNTSSVESSWKRVSMQLTNGWYLMAYTLWDVNIYNGDRTIRDKKSMVISPEGTRIQCDDYSFEPLESWTSMHTLNEYGTNISIQALFVKQELRTICSGRGYWKGRVSIVGTMHGEPVNGLGFAEILPAQIFMTFGDYLARNAQLTAVEVSKLYPTRLIDAEHAMNILALQSPDETVAQAADSNHLNPLRFTQDLRLDVLYEHFFAPVRHLINSGGKSWRS</sequence>
<evidence type="ECO:0000313" key="3">
    <source>
        <dbReference type="Proteomes" id="UP000027222"/>
    </source>
</evidence>
<dbReference type="Proteomes" id="UP000027222">
    <property type="component" value="Unassembled WGS sequence"/>
</dbReference>
<dbReference type="PANTHER" id="PTHR38591:SF1">
    <property type="entry name" value="BLL1000 PROTEIN"/>
    <property type="match status" value="1"/>
</dbReference>